<feature type="region of interest" description="Disordered" evidence="1">
    <location>
        <begin position="49"/>
        <end position="74"/>
    </location>
</feature>
<gene>
    <name evidence="2" type="ORF">UA74_02755</name>
</gene>
<evidence type="ECO:0000313" key="3">
    <source>
        <dbReference type="Proteomes" id="UP000185511"/>
    </source>
</evidence>
<dbReference type="Proteomes" id="UP000185511">
    <property type="component" value="Chromosome"/>
</dbReference>
<sequence>MQPFAAETWSLPMLAADARRVRSRIPAERLATATVELLIRILGLLPGRMGSSGERIERPRGLSLPPRRSDTAWG</sequence>
<name>A0AAC9PQ48_9PSEU</name>
<protein>
    <submittedName>
        <fullName evidence="2">Uncharacterized protein</fullName>
    </submittedName>
</protein>
<dbReference type="KEGG" id="acad:UA74_02755"/>
<keyword evidence="3" id="KW-1185">Reference proteome</keyword>
<dbReference type="EMBL" id="CP016076">
    <property type="protein sequence ID" value="APU12638.1"/>
    <property type="molecule type" value="Genomic_DNA"/>
</dbReference>
<accession>A0AAC9PQ48</accession>
<organism evidence="2 3">
    <name type="scientific">Actinoalloteichus fjordicus</name>
    <dbReference type="NCBI Taxonomy" id="1612552"/>
    <lineage>
        <taxon>Bacteria</taxon>
        <taxon>Bacillati</taxon>
        <taxon>Actinomycetota</taxon>
        <taxon>Actinomycetes</taxon>
        <taxon>Pseudonocardiales</taxon>
        <taxon>Pseudonocardiaceae</taxon>
        <taxon>Actinoalloteichus</taxon>
    </lineage>
</organism>
<evidence type="ECO:0000313" key="2">
    <source>
        <dbReference type="EMBL" id="APU12638.1"/>
    </source>
</evidence>
<evidence type="ECO:0000256" key="1">
    <source>
        <dbReference type="SAM" id="MobiDB-lite"/>
    </source>
</evidence>
<proteinExistence type="predicted"/>
<reference evidence="3" key="1">
    <citation type="submission" date="2016-06" db="EMBL/GenBank/DDBJ databases">
        <title>Complete genome sequence of Actinoalloteichus fjordicus DSM 46855 (=ADI127-17), type strain of the new species Actinoalloteichus fjordicus.</title>
        <authorList>
            <person name="Ruckert C."/>
            <person name="Nouioui I."/>
            <person name="Willmese J."/>
            <person name="van Wezel G."/>
            <person name="Klenk H.-P."/>
            <person name="Kalinowski J."/>
            <person name="Zotchev S.B."/>
        </authorList>
    </citation>
    <scope>NUCLEOTIDE SEQUENCE [LARGE SCALE GENOMIC DNA]</scope>
    <source>
        <strain evidence="3">ADI127-7</strain>
    </source>
</reference>
<dbReference type="AlphaFoldDB" id="A0AAC9PQ48"/>